<dbReference type="InterPro" id="IPR035242">
    <property type="entry name" value="DUF5329"/>
</dbReference>
<protein>
    <submittedName>
        <fullName evidence="1">DUF5329 domain-containing protein</fullName>
    </submittedName>
</protein>
<name>A0ABS7CP03_9BACT</name>
<dbReference type="Proteomes" id="UP000813018">
    <property type="component" value="Unassembled WGS sequence"/>
</dbReference>
<evidence type="ECO:0000313" key="2">
    <source>
        <dbReference type="Proteomes" id="UP000813018"/>
    </source>
</evidence>
<proteinExistence type="predicted"/>
<sequence length="112" mass="12464">MPSATAGSVINRTEAGLTEVEKVDRLIQFVRGLEGATFIRNGSEHTCKQAADHLQAKWLKHKDKISSAREFIELLASKSGFSGEPYKIRFKDGTVQTTGFVLSQELKRLENL</sequence>
<reference evidence="1 2" key="1">
    <citation type="journal article" date="2016" name="Int. J. Syst. Evol. Microbiol.">
        <title>Pontibacter aydingkolensis sp. nov., isolated from soil of a salt lake.</title>
        <authorList>
            <person name="Osman G."/>
            <person name="Zhang T."/>
            <person name="Lou K."/>
            <person name="Gao Y."/>
            <person name="Chang W."/>
            <person name="Lin Q."/>
            <person name="Yang H.M."/>
            <person name="Huo X.D."/>
            <person name="Wang N."/>
        </authorList>
    </citation>
    <scope>NUCLEOTIDE SEQUENCE [LARGE SCALE GENOMIC DNA]</scope>
    <source>
        <strain evidence="1 2">KACC 19255</strain>
    </source>
</reference>
<dbReference type="EMBL" id="JAHYXK010000001">
    <property type="protein sequence ID" value="MBW7465576.1"/>
    <property type="molecule type" value="Genomic_DNA"/>
</dbReference>
<keyword evidence="2" id="KW-1185">Reference proteome</keyword>
<evidence type="ECO:0000313" key="1">
    <source>
        <dbReference type="EMBL" id="MBW7465576.1"/>
    </source>
</evidence>
<accession>A0ABS7CP03</accession>
<organism evidence="1 2">
    <name type="scientific">Pontibacter aydingkolensis</name>
    <dbReference type="NCBI Taxonomy" id="1911536"/>
    <lineage>
        <taxon>Bacteria</taxon>
        <taxon>Pseudomonadati</taxon>
        <taxon>Bacteroidota</taxon>
        <taxon>Cytophagia</taxon>
        <taxon>Cytophagales</taxon>
        <taxon>Hymenobacteraceae</taxon>
        <taxon>Pontibacter</taxon>
    </lineage>
</organism>
<dbReference type="RefSeq" id="WP_219875466.1">
    <property type="nucleotide sequence ID" value="NZ_JAHYXK010000001.1"/>
</dbReference>
<comment type="caution">
    <text evidence="1">The sequence shown here is derived from an EMBL/GenBank/DDBJ whole genome shotgun (WGS) entry which is preliminary data.</text>
</comment>
<dbReference type="Pfam" id="PF17263">
    <property type="entry name" value="DUF5329"/>
    <property type="match status" value="1"/>
</dbReference>
<gene>
    <name evidence="1" type="ORF">K0O23_00730</name>
</gene>